<dbReference type="Proteomes" id="UP001597319">
    <property type="component" value="Unassembled WGS sequence"/>
</dbReference>
<keyword evidence="1" id="KW-0732">Signal</keyword>
<accession>A0ABW5LBL3</accession>
<dbReference type="EMBL" id="JBHULE010000008">
    <property type="protein sequence ID" value="MFD2561970.1"/>
    <property type="molecule type" value="Genomic_DNA"/>
</dbReference>
<reference evidence="3" key="1">
    <citation type="journal article" date="2019" name="Int. J. Syst. Evol. Microbiol.">
        <title>The Global Catalogue of Microorganisms (GCM) 10K type strain sequencing project: providing services to taxonomists for standard genome sequencing and annotation.</title>
        <authorList>
            <consortium name="The Broad Institute Genomics Platform"/>
            <consortium name="The Broad Institute Genome Sequencing Center for Infectious Disease"/>
            <person name="Wu L."/>
            <person name="Ma J."/>
        </authorList>
    </citation>
    <scope>NUCLEOTIDE SEQUENCE [LARGE SCALE GENOMIC DNA]</scope>
    <source>
        <strain evidence="3">KCTC 52274</strain>
    </source>
</reference>
<gene>
    <name evidence="2" type="ORF">ACFSR1_04765</name>
</gene>
<evidence type="ECO:0000313" key="3">
    <source>
        <dbReference type="Proteomes" id="UP001597319"/>
    </source>
</evidence>
<protein>
    <recommendedName>
        <fullName evidence="4">Lipocalin-like domain-containing protein</fullName>
    </recommendedName>
</protein>
<organism evidence="2 3">
    <name type="scientific">Aquimarina rubra</name>
    <dbReference type="NCBI Taxonomy" id="1920033"/>
    <lineage>
        <taxon>Bacteria</taxon>
        <taxon>Pseudomonadati</taxon>
        <taxon>Bacteroidota</taxon>
        <taxon>Flavobacteriia</taxon>
        <taxon>Flavobacteriales</taxon>
        <taxon>Flavobacteriaceae</taxon>
        <taxon>Aquimarina</taxon>
    </lineage>
</organism>
<dbReference type="RefSeq" id="WP_378290152.1">
    <property type="nucleotide sequence ID" value="NZ_JBHULE010000008.1"/>
</dbReference>
<keyword evidence="3" id="KW-1185">Reference proteome</keyword>
<feature type="chain" id="PRO_5046676464" description="Lipocalin-like domain-containing protein" evidence="1">
    <location>
        <begin position="21"/>
        <end position="164"/>
    </location>
</feature>
<evidence type="ECO:0000256" key="1">
    <source>
        <dbReference type="SAM" id="SignalP"/>
    </source>
</evidence>
<evidence type="ECO:0008006" key="4">
    <source>
        <dbReference type="Google" id="ProtNLM"/>
    </source>
</evidence>
<proteinExistence type="predicted"/>
<comment type="caution">
    <text evidence="2">The sequence shown here is derived from an EMBL/GenBank/DDBJ whole genome shotgun (WGS) entry which is preliminary data.</text>
</comment>
<feature type="signal peptide" evidence="1">
    <location>
        <begin position="1"/>
        <end position="20"/>
    </location>
</feature>
<dbReference type="PROSITE" id="PS51257">
    <property type="entry name" value="PROKAR_LIPOPROTEIN"/>
    <property type="match status" value="1"/>
</dbReference>
<name>A0ABW5LBL3_9FLAO</name>
<sequence>MKKITFLFAFVSALALTSCSSDDDGATIEVTNQISYAGTLVDVSSTSVEDYGTTQIEGHYNLDFYLNGTNDGIAYEFYVELFSPITGNEFVFTPGTFSFLAETPETPAFHFDIATLRVDGVTYDAVGGTVTISGGENNNYTIVADIQLDNNEMVTVSFSGTFTE</sequence>
<evidence type="ECO:0000313" key="2">
    <source>
        <dbReference type="EMBL" id="MFD2561970.1"/>
    </source>
</evidence>